<evidence type="ECO:0000259" key="9">
    <source>
        <dbReference type="Pfam" id="PF00127"/>
    </source>
</evidence>
<dbReference type="PRINTS" id="PR00156">
    <property type="entry name" value="COPPERBLUE"/>
</dbReference>
<accession>A0A368DRS7</accession>
<evidence type="ECO:0000256" key="5">
    <source>
        <dbReference type="ARBA" id="ARBA00022982"/>
    </source>
</evidence>
<dbReference type="Proteomes" id="UP000253570">
    <property type="component" value="Unassembled WGS sequence"/>
</dbReference>
<dbReference type="SUPFAM" id="SSF49503">
    <property type="entry name" value="Cupredoxins"/>
    <property type="match status" value="1"/>
</dbReference>
<feature type="binding site" evidence="7">
    <location>
        <position position="99"/>
    </location>
    <ligand>
        <name>Cu cation</name>
        <dbReference type="ChEBI" id="CHEBI:23378"/>
    </ligand>
</feature>
<protein>
    <submittedName>
        <fullName evidence="10">Pseudoazurin</fullName>
    </submittedName>
</protein>
<feature type="binding site" evidence="7">
    <location>
        <position position="61"/>
    </location>
    <ligand>
        <name>Cu cation</name>
        <dbReference type="ChEBI" id="CHEBI:23378"/>
    </ligand>
</feature>
<feature type="binding site" evidence="7">
    <location>
        <position position="107"/>
    </location>
    <ligand>
        <name>Cu cation</name>
        <dbReference type="ChEBI" id="CHEBI:23378"/>
    </ligand>
</feature>
<dbReference type="AlphaFoldDB" id="A0A368DRS7"/>
<keyword evidence="2" id="KW-0813">Transport</keyword>
<evidence type="ECO:0000256" key="1">
    <source>
        <dbReference type="ARBA" id="ARBA00004418"/>
    </source>
</evidence>
<evidence type="ECO:0000313" key="11">
    <source>
        <dbReference type="Proteomes" id="UP000253570"/>
    </source>
</evidence>
<comment type="cofactor">
    <cofactor evidence="7">
        <name>Cu cation</name>
        <dbReference type="ChEBI" id="CHEBI:23378"/>
    </cofactor>
    <text evidence="7">Binds 1 copper ion per subunit.</text>
</comment>
<dbReference type="Pfam" id="PF00127">
    <property type="entry name" value="Copper-bind"/>
    <property type="match status" value="1"/>
</dbReference>
<keyword evidence="4" id="KW-0574">Periplasm</keyword>
<dbReference type="InterPro" id="IPR002386">
    <property type="entry name" value="Amicyanin/Pseudoazurin"/>
</dbReference>
<proteinExistence type="predicted"/>
<dbReference type="InterPro" id="IPR008972">
    <property type="entry name" value="Cupredoxin"/>
</dbReference>
<keyword evidence="6 7" id="KW-0186">Copper</keyword>
<evidence type="ECO:0000256" key="6">
    <source>
        <dbReference type="ARBA" id="ARBA00023008"/>
    </source>
</evidence>
<dbReference type="PROSITE" id="PS00196">
    <property type="entry name" value="COPPER_BLUE"/>
    <property type="match status" value="1"/>
</dbReference>
<gene>
    <name evidence="10" type="ORF">DBW71_01110</name>
</gene>
<feature type="signal peptide" evidence="8">
    <location>
        <begin position="1"/>
        <end position="20"/>
    </location>
</feature>
<evidence type="ECO:0000256" key="7">
    <source>
        <dbReference type="PIRSR" id="PIRSR602386-1"/>
    </source>
</evidence>
<sequence>MRIITASMAVLFLTVTVSVAENFNIDMLNKRDDGQKMVYSEDVLYIKSGDMVTWLPTSKGHNVEFVVGPDAADLPKKPSKVNKEYTHTFTQPGIYLYQCSPHKSMGMIALIVVDDDTTNIETIKSTRVFGKSKKKLEELTTGL</sequence>
<evidence type="ECO:0000256" key="4">
    <source>
        <dbReference type="ARBA" id="ARBA00022764"/>
    </source>
</evidence>
<organism evidence="10 11">
    <name type="scientific">PS1 clade bacterium</name>
    <dbReference type="NCBI Taxonomy" id="2175152"/>
    <lineage>
        <taxon>Bacteria</taxon>
        <taxon>Pseudomonadati</taxon>
        <taxon>Pseudomonadota</taxon>
        <taxon>Alphaproteobacteria</taxon>
        <taxon>PS1 clade</taxon>
    </lineage>
</organism>
<keyword evidence="5" id="KW-0249">Electron transport</keyword>
<name>A0A368DRS7_9PROT</name>
<comment type="caution">
    <text evidence="10">The sequence shown here is derived from an EMBL/GenBank/DDBJ whole genome shotgun (WGS) entry which is preliminary data.</text>
</comment>
<dbReference type="InterPro" id="IPR000923">
    <property type="entry name" value="BlueCu_1"/>
</dbReference>
<dbReference type="PRINTS" id="PR00155">
    <property type="entry name" value="AMICYANIN"/>
</dbReference>
<feature type="chain" id="PRO_5016926927" evidence="8">
    <location>
        <begin position="21"/>
        <end position="143"/>
    </location>
</feature>
<dbReference type="EMBL" id="QOQD01000002">
    <property type="protein sequence ID" value="RCL74354.1"/>
    <property type="molecule type" value="Genomic_DNA"/>
</dbReference>
<comment type="subcellular location">
    <subcellularLocation>
        <location evidence="1">Periplasm</location>
    </subcellularLocation>
</comment>
<evidence type="ECO:0000313" key="10">
    <source>
        <dbReference type="EMBL" id="RCL74354.1"/>
    </source>
</evidence>
<dbReference type="GO" id="GO:0042597">
    <property type="term" value="C:periplasmic space"/>
    <property type="evidence" value="ECO:0007669"/>
    <property type="project" value="UniProtKB-SubCell"/>
</dbReference>
<dbReference type="InterPro" id="IPR001235">
    <property type="entry name" value="Copper_blue_Plastocyanin"/>
</dbReference>
<keyword evidence="3 7" id="KW-0479">Metal-binding</keyword>
<evidence type="ECO:0000256" key="8">
    <source>
        <dbReference type="SAM" id="SignalP"/>
    </source>
</evidence>
<evidence type="ECO:0000256" key="3">
    <source>
        <dbReference type="ARBA" id="ARBA00022723"/>
    </source>
</evidence>
<dbReference type="GO" id="GO:0005507">
    <property type="term" value="F:copper ion binding"/>
    <property type="evidence" value="ECO:0007669"/>
    <property type="project" value="InterPro"/>
</dbReference>
<feature type="binding site" evidence="7">
    <location>
        <position position="102"/>
    </location>
    <ligand>
        <name>Cu cation</name>
        <dbReference type="ChEBI" id="CHEBI:23378"/>
    </ligand>
</feature>
<evidence type="ECO:0000256" key="2">
    <source>
        <dbReference type="ARBA" id="ARBA00022448"/>
    </source>
</evidence>
<dbReference type="GO" id="GO:0009055">
    <property type="term" value="F:electron transfer activity"/>
    <property type="evidence" value="ECO:0007669"/>
    <property type="project" value="InterPro"/>
</dbReference>
<feature type="domain" description="Blue (type 1) copper" evidence="9">
    <location>
        <begin position="27"/>
        <end position="113"/>
    </location>
</feature>
<dbReference type="InterPro" id="IPR028871">
    <property type="entry name" value="BlueCu_1_BS"/>
</dbReference>
<reference evidence="10 11" key="1">
    <citation type="journal article" date="2018" name="Microbiome">
        <title>Fine metagenomic profile of the Mediterranean stratified and mixed water columns revealed by assembly and recruitment.</title>
        <authorList>
            <person name="Haro-Moreno J.M."/>
            <person name="Lopez-Perez M."/>
            <person name="De La Torre J.R."/>
            <person name="Picazo A."/>
            <person name="Camacho A."/>
            <person name="Rodriguez-Valera F."/>
        </authorList>
    </citation>
    <scope>NUCLEOTIDE SEQUENCE [LARGE SCALE GENOMIC DNA]</scope>
    <source>
        <strain evidence="10">MED-G57</strain>
    </source>
</reference>
<keyword evidence="8" id="KW-0732">Signal</keyword>
<dbReference type="Gene3D" id="2.60.40.420">
    <property type="entry name" value="Cupredoxins - blue copper proteins"/>
    <property type="match status" value="1"/>
</dbReference>